<dbReference type="PANTHER" id="PTHR43591:SF24">
    <property type="entry name" value="2-METHOXY-6-POLYPRENYL-1,4-BENZOQUINOL METHYLASE, MITOCHONDRIAL"/>
    <property type="match status" value="1"/>
</dbReference>
<dbReference type="GeneID" id="54558812"/>
<dbReference type="RefSeq" id="XP_033669643.1">
    <property type="nucleotide sequence ID" value="XM_033805540.1"/>
</dbReference>
<accession>A0A6A6CNQ5</accession>
<keyword evidence="3" id="KW-1185">Reference proteome</keyword>
<dbReference type="EMBL" id="ML993589">
    <property type="protein sequence ID" value="KAF2168754.1"/>
    <property type="molecule type" value="Genomic_DNA"/>
</dbReference>
<dbReference type="Pfam" id="PF08241">
    <property type="entry name" value="Methyltransf_11"/>
    <property type="match status" value="1"/>
</dbReference>
<gene>
    <name evidence="2" type="ORF">M409DRAFT_20772</name>
</gene>
<dbReference type="AlphaFoldDB" id="A0A6A6CNQ5"/>
<dbReference type="InterPro" id="IPR013216">
    <property type="entry name" value="Methyltransf_11"/>
</dbReference>
<protein>
    <recommendedName>
        <fullName evidence="1">Methyltransferase type 11 domain-containing protein</fullName>
    </recommendedName>
</protein>
<evidence type="ECO:0000313" key="3">
    <source>
        <dbReference type="Proteomes" id="UP000799537"/>
    </source>
</evidence>
<dbReference type="InterPro" id="IPR029063">
    <property type="entry name" value="SAM-dependent_MTases_sf"/>
</dbReference>
<dbReference type="OrthoDB" id="2013972at2759"/>
<proteinExistence type="predicted"/>
<sequence length="292" mass="32486">MDAKTGSGENWSRVAEIFARVADERDPLSPNGRGNKEMLDAVEAVLPLNQATYILDVGSGPGQVIKGVLGAEEQKPQIPKDARVVATDIAESFVKMLKDTKQKNVDAGEDIWKRVEVTQWDAKDLVEVQDDSVSHLLAGYCYVAMKDEGRGIKEALRVLKPGGCFVQSNLGDTEWGSLPDFVTQVRPEKQPHSTSENAKGWWTTEKVKKKLVDAGFKNVQAKEFPVSMHMNSYEEVILFVWEGFPYMKPLTEDMSAAEVAQAKDLTLKYLKERHPAEPFRLEGTGMVAWGTK</sequence>
<organism evidence="2 3">
    <name type="scientific">Zasmidium cellare ATCC 36951</name>
    <dbReference type="NCBI Taxonomy" id="1080233"/>
    <lineage>
        <taxon>Eukaryota</taxon>
        <taxon>Fungi</taxon>
        <taxon>Dikarya</taxon>
        <taxon>Ascomycota</taxon>
        <taxon>Pezizomycotina</taxon>
        <taxon>Dothideomycetes</taxon>
        <taxon>Dothideomycetidae</taxon>
        <taxon>Mycosphaerellales</taxon>
        <taxon>Mycosphaerellaceae</taxon>
        <taxon>Zasmidium</taxon>
    </lineage>
</organism>
<feature type="domain" description="Methyltransferase type 11" evidence="1">
    <location>
        <begin position="55"/>
        <end position="166"/>
    </location>
</feature>
<dbReference type="Proteomes" id="UP000799537">
    <property type="component" value="Unassembled WGS sequence"/>
</dbReference>
<evidence type="ECO:0000313" key="2">
    <source>
        <dbReference type="EMBL" id="KAF2168754.1"/>
    </source>
</evidence>
<dbReference type="SUPFAM" id="SSF53335">
    <property type="entry name" value="S-adenosyl-L-methionine-dependent methyltransferases"/>
    <property type="match status" value="1"/>
</dbReference>
<reference evidence="2" key="1">
    <citation type="journal article" date="2020" name="Stud. Mycol.">
        <title>101 Dothideomycetes genomes: a test case for predicting lifestyles and emergence of pathogens.</title>
        <authorList>
            <person name="Haridas S."/>
            <person name="Albert R."/>
            <person name="Binder M."/>
            <person name="Bloem J."/>
            <person name="Labutti K."/>
            <person name="Salamov A."/>
            <person name="Andreopoulos B."/>
            <person name="Baker S."/>
            <person name="Barry K."/>
            <person name="Bills G."/>
            <person name="Bluhm B."/>
            <person name="Cannon C."/>
            <person name="Castanera R."/>
            <person name="Culley D."/>
            <person name="Daum C."/>
            <person name="Ezra D."/>
            <person name="Gonzalez J."/>
            <person name="Henrissat B."/>
            <person name="Kuo A."/>
            <person name="Liang C."/>
            <person name="Lipzen A."/>
            <person name="Lutzoni F."/>
            <person name="Magnuson J."/>
            <person name="Mondo S."/>
            <person name="Nolan M."/>
            <person name="Ohm R."/>
            <person name="Pangilinan J."/>
            <person name="Park H.-J."/>
            <person name="Ramirez L."/>
            <person name="Alfaro M."/>
            <person name="Sun H."/>
            <person name="Tritt A."/>
            <person name="Yoshinaga Y."/>
            <person name="Zwiers L.-H."/>
            <person name="Turgeon B."/>
            <person name="Goodwin S."/>
            <person name="Spatafora J."/>
            <person name="Crous P."/>
            <person name="Grigoriev I."/>
        </authorList>
    </citation>
    <scope>NUCLEOTIDE SEQUENCE</scope>
    <source>
        <strain evidence="2">ATCC 36951</strain>
    </source>
</reference>
<dbReference type="PANTHER" id="PTHR43591">
    <property type="entry name" value="METHYLTRANSFERASE"/>
    <property type="match status" value="1"/>
</dbReference>
<dbReference type="GO" id="GO:0008757">
    <property type="term" value="F:S-adenosylmethionine-dependent methyltransferase activity"/>
    <property type="evidence" value="ECO:0007669"/>
    <property type="project" value="InterPro"/>
</dbReference>
<dbReference type="CDD" id="cd02440">
    <property type="entry name" value="AdoMet_MTases"/>
    <property type="match status" value="1"/>
</dbReference>
<evidence type="ECO:0000259" key="1">
    <source>
        <dbReference type="Pfam" id="PF08241"/>
    </source>
</evidence>
<name>A0A6A6CNQ5_ZASCE</name>
<dbReference type="Gene3D" id="3.40.50.150">
    <property type="entry name" value="Vaccinia Virus protein VP39"/>
    <property type="match status" value="1"/>
</dbReference>